<evidence type="ECO:0000313" key="4">
    <source>
        <dbReference type="Proteomes" id="UP001274830"/>
    </source>
</evidence>
<dbReference type="PANTHER" id="PTHR38110:SF1">
    <property type="entry name" value="THIOESTERASE DOMAIN-CONTAINING PROTEIN"/>
    <property type="match status" value="1"/>
</dbReference>
<organism evidence="3 4">
    <name type="scientific">Recurvomyces mirabilis</name>
    <dbReference type="NCBI Taxonomy" id="574656"/>
    <lineage>
        <taxon>Eukaryota</taxon>
        <taxon>Fungi</taxon>
        <taxon>Dikarya</taxon>
        <taxon>Ascomycota</taxon>
        <taxon>Pezizomycotina</taxon>
        <taxon>Dothideomycetes</taxon>
        <taxon>Dothideomycetidae</taxon>
        <taxon>Mycosphaerellales</taxon>
        <taxon>Teratosphaeriaceae</taxon>
        <taxon>Recurvomyces</taxon>
    </lineage>
</organism>
<dbReference type="InterPro" id="IPR049450">
    <property type="entry name" value="ACOT8-like_C"/>
</dbReference>
<evidence type="ECO:0000259" key="1">
    <source>
        <dbReference type="Pfam" id="PF13622"/>
    </source>
</evidence>
<evidence type="ECO:0000313" key="3">
    <source>
        <dbReference type="EMBL" id="KAK3677563.1"/>
    </source>
</evidence>
<name>A0AAE1C4A1_9PEZI</name>
<dbReference type="InterPro" id="IPR052389">
    <property type="entry name" value="Sec_Metab_Biosynth-Assoc"/>
</dbReference>
<dbReference type="Pfam" id="PF20789">
    <property type="entry name" value="4HBT_3C"/>
    <property type="match status" value="1"/>
</dbReference>
<evidence type="ECO:0008006" key="5">
    <source>
        <dbReference type="Google" id="ProtNLM"/>
    </source>
</evidence>
<protein>
    <recommendedName>
        <fullName evidence="5">Thioesterase-like superfamily-domain-containing protein</fullName>
    </recommendedName>
</protein>
<dbReference type="InterPro" id="IPR049449">
    <property type="entry name" value="TesB_ACOT8-like_N"/>
</dbReference>
<feature type="domain" description="Acyl-CoA thioesterase-like N-terminal HotDog" evidence="1">
    <location>
        <begin position="27"/>
        <end position="114"/>
    </location>
</feature>
<dbReference type="Pfam" id="PF13622">
    <property type="entry name" value="4HBT_3"/>
    <property type="match status" value="1"/>
</dbReference>
<dbReference type="SUPFAM" id="SSF54637">
    <property type="entry name" value="Thioesterase/thiol ester dehydrase-isomerase"/>
    <property type="match status" value="1"/>
</dbReference>
<sequence>MTSVARIGPAIEVRQIDSHTYEGEFVKGWTIGTVPHGGYVTACIQSVIQKHFSTTLKKQNQPHTITLHLDFLRRTELGPTHFKVKDIKLGRQTSVVHITLSQGDREEVVGYITNSNLDTETGITAPTGWVINPPPPRADIAKFDSDTDEIWGERKLWPFSDFRLASERIRSWFPRKGQHSKAIVDQWLSFREPDDRWTNDTLGFLVDVFPQILENYLLAPLDPYSVEMERKHGVEEQNRLMKGKARMWYPTLLLNLDVKKALPKEGVRFLFVRLQAKMIKNGRYDLELIVKDAEGDLVALSHHVVLAVDSSRNTAARRTVDKASAKL</sequence>
<dbReference type="InterPro" id="IPR042171">
    <property type="entry name" value="Acyl-CoA_hotdog"/>
</dbReference>
<proteinExistence type="predicted"/>
<feature type="domain" description="Acyl-CoA thioesterase-like C-terminal" evidence="2">
    <location>
        <begin position="170"/>
        <end position="306"/>
    </location>
</feature>
<dbReference type="PANTHER" id="PTHR38110">
    <property type="entry name" value="CHROMOSOME 23, WHOLE GENOME SHOTGUN SEQUENCE"/>
    <property type="match status" value="1"/>
</dbReference>
<evidence type="ECO:0000259" key="2">
    <source>
        <dbReference type="Pfam" id="PF20789"/>
    </source>
</evidence>
<dbReference type="AlphaFoldDB" id="A0AAE1C4A1"/>
<dbReference type="Proteomes" id="UP001274830">
    <property type="component" value="Unassembled WGS sequence"/>
</dbReference>
<comment type="caution">
    <text evidence="3">The sequence shown here is derived from an EMBL/GenBank/DDBJ whole genome shotgun (WGS) entry which is preliminary data.</text>
</comment>
<accession>A0AAE1C4A1</accession>
<dbReference type="EMBL" id="JAUTXT010000006">
    <property type="protein sequence ID" value="KAK3677563.1"/>
    <property type="molecule type" value="Genomic_DNA"/>
</dbReference>
<gene>
    <name evidence="3" type="ORF">LTR78_002413</name>
</gene>
<reference evidence="3" key="1">
    <citation type="submission" date="2023-07" db="EMBL/GenBank/DDBJ databases">
        <title>Black Yeasts Isolated from many extreme environments.</title>
        <authorList>
            <person name="Coleine C."/>
            <person name="Stajich J.E."/>
            <person name="Selbmann L."/>
        </authorList>
    </citation>
    <scope>NUCLEOTIDE SEQUENCE</scope>
    <source>
        <strain evidence="3">CCFEE 5485</strain>
    </source>
</reference>
<dbReference type="InterPro" id="IPR029069">
    <property type="entry name" value="HotDog_dom_sf"/>
</dbReference>
<keyword evidence="4" id="KW-1185">Reference proteome</keyword>
<dbReference type="Gene3D" id="2.40.160.210">
    <property type="entry name" value="Acyl-CoA thioesterase, double hotdog domain"/>
    <property type="match status" value="2"/>
</dbReference>